<accession>A0AAE1SCV7</accession>
<organism evidence="9 10">
    <name type="scientific">Anisodus tanguticus</name>
    <dbReference type="NCBI Taxonomy" id="243964"/>
    <lineage>
        <taxon>Eukaryota</taxon>
        <taxon>Viridiplantae</taxon>
        <taxon>Streptophyta</taxon>
        <taxon>Embryophyta</taxon>
        <taxon>Tracheophyta</taxon>
        <taxon>Spermatophyta</taxon>
        <taxon>Magnoliopsida</taxon>
        <taxon>eudicotyledons</taxon>
        <taxon>Gunneridae</taxon>
        <taxon>Pentapetalae</taxon>
        <taxon>asterids</taxon>
        <taxon>lamiids</taxon>
        <taxon>Solanales</taxon>
        <taxon>Solanaceae</taxon>
        <taxon>Solanoideae</taxon>
        <taxon>Hyoscyameae</taxon>
        <taxon>Anisodus</taxon>
    </lineage>
</organism>
<evidence type="ECO:0000256" key="4">
    <source>
        <dbReference type="ARBA" id="ARBA00022989"/>
    </source>
</evidence>
<evidence type="ECO:0000313" key="10">
    <source>
        <dbReference type="Proteomes" id="UP001291623"/>
    </source>
</evidence>
<keyword evidence="5 6" id="KW-0472">Membrane</keyword>
<feature type="domain" description="Reticulon" evidence="8">
    <location>
        <begin position="49"/>
        <end position="257"/>
    </location>
</feature>
<dbReference type="EMBL" id="JAVYJV010000006">
    <property type="protein sequence ID" value="KAK4367710.1"/>
    <property type="molecule type" value="Genomic_DNA"/>
</dbReference>
<dbReference type="GO" id="GO:0005789">
    <property type="term" value="C:endoplasmic reticulum membrane"/>
    <property type="evidence" value="ECO:0007669"/>
    <property type="project" value="UniProtKB-SubCell"/>
</dbReference>
<name>A0AAE1SCV7_9SOLA</name>
<dbReference type="Pfam" id="PF02453">
    <property type="entry name" value="Reticulon"/>
    <property type="match status" value="1"/>
</dbReference>
<feature type="transmembrane region" description="Helical" evidence="6">
    <location>
        <begin position="86"/>
        <end position="107"/>
    </location>
</feature>
<evidence type="ECO:0000256" key="2">
    <source>
        <dbReference type="ARBA" id="ARBA00022692"/>
    </source>
</evidence>
<dbReference type="Proteomes" id="UP001291623">
    <property type="component" value="Unassembled WGS sequence"/>
</dbReference>
<dbReference type="PROSITE" id="PS50845">
    <property type="entry name" value="RETICULON"/>
    <property type="match status" value="1"/>
</dbReference>
<dbReference type="InterPro" id="IPR003388">
    <property type="entry name" value="Reticulon"/>
</dbReference>
<feature type="transmembrane region" description="Helical" evidence="6">
    <location>
        <begin position="177"/>
        <end position="194"/>
    </location>
</feature>
<gene>
    <name evidence="9" type="ORF">RND71_011502</name>
</gene>
<dbReference type="GO" id="GO:0009617">
    <property type="term" value="P:response to bacterium"/>
    <property type="evidence" value="ECO:0007669"/>
    <property type="project" value="InterPro"/>
</dbReference>
<comment type="caution">
    <text evidence="9">The sequence shown here is derived from an EMBL/GenBank/DDBJ whole genome shotgun (WGS) entry which is preliminary data.</text>
</comment>
<dbReference type="PANTHER" id="PTHR10994:SF145">
    <property type="entry name" value="RETICULON-LIKE PROTEIN B13"/>
    <property type="match status" value="1"/>
</dbReference>
<dbReference type="InterPro" id="IPR045064">
    <property type="entry name" value="Reticulon-like"/>
</dbReference>
<proteinExistence type="predicted"/>
<comment type="subcellular location">
    <subcellularLocation>
        <location evidence="1 6">Endoplasmic reticulum membrane</location>
        <topology evidence="1 6">Multi-pass membrane protein</topology>
    </subcellularLocation>
</comment>
<evidence type="ECO:0000313" key="9">
    <source>
        <dbReference type="EMBL" id="KAK4367710.1"/>
    </source>
</evidence>
<dbReference type="AlphaFoldDB" id="A0AAE1SCV7"/>
<dbReference type="PANTHER" id="PTHR10994">
    <property type="entry name" value="RETICULON"/>
    <property type="match status" value="1"/>
</dbReference>
<feature type="transmembrane region" description="Helical" evidence="6">
    <location>
        <begin position="60"/>
        <end position="80"/>
    </location>
</feature>
<keyword evidence="4 6" id="KW-1133">Transmembrane helix</keyword>
<protein>
    <recommendedName>
        <fullName evidence="6">Reticulon-like protein</fullName>
    </recommendedName>
</protein>
<keyword evidence="10" id="KW-1185">Reference proteome</keyword>
<feature type="transmembrane region" description="Helical" evidence="6">
    <location>
        <begin position="151"/>
        <end position="171"/>
    </location>
</feature>
<evidence type="ECO:0000256" key="1">
    <source>
        <dbReference type="ARBA" id="ARBA00004477"/>
    </source>
</evidence>
<reference evidence="9" key="1">
    <citation type="submission" date="2023-12" db="EMBL/GenBank/DDBJ databases">
        <title>Genome assembly of Anisodus tanguticus.</title>
        <authorList>
            <person name="Wang Y.-J."/>
        </authorList>
    </citation>
    <scope>NUCLEOTIDE SEQUENCE</scope>
    <source>
        <strain evidence="9">KB-2021</strain>
        <tissue evidence="9">Leaf</tissue>
    </source>
</reference>
<evidence type="ECO:0000256" key="5">
    <source>
        <dbReference type="ARBA" id="ARBA00023136"/>
    </source>
</evidence>
<sequence>MQSTSTDSPPPSPTRELDNNSEPILQTSTDSPTPTPTPTRDVGNTTDIIRDVILWKRKSFSGATLLAATSIWLALEVYGWTFITLFSWIAMFMVAIIFLWGNIHMLLGKEPLDMSRLYISDESVVEVATNFRDWVEKSVRLLFIVSAKREWFVFAMTVASLGLLSVLASYFDLLTLLYIEVVVGLTVPVVYVKYEDRIKEWRQRVRVRSRSYYSAMAERCHPYYSAMAEKCRTYYNIMAERVNKMKSKLQEKRKKTE</sequence>
<evidence type="ECO:0000256" key="6">
    <source>
        <dbReference type="RuleBase" id="RU363132"/>
    </source>
</evidence>
<keyword evidence="3 6" id="KW-0256">Endoplasmic reticulum</keyword>
<evidence type="ECO:0000256" key="7">
    <source>
        <dbReference type="SAM" id="MobiDB-lite"/>
    </source>
</evidence>
<keyword evidence="2 6" id="KW-0812">Transmembrane</keyword>
<feature type="region of interest" description="Disordered" evidence="7">
    <location>
        <begin position="1"/>
        <end position="43"/>
    </location>
</feature>
<evidence type="ECO:0000259" key="8">
    <source>
        <dbReference type="PROSITE" id="PS50845"/>
    </source>
</evidence>
<evidence type="ECO:0000256" key="3">
    <source>
        <dbReference type="ARBA" id="ARBA00022824"/>
    </source>
</evidence>